<keyword evidence="2" id="KW-1185">Reference proteome</keyword>
<dbReference type="AlphaFoldDB" id="A0A1G7F7V1"/>
<accession>A0A1G7F7V1</accession>
<sequence length="77" mass="8178">MSEERGPVVAKTTGVRCESYPDECAFAMQAGVFNEDTGAGAILRSLRPTGCCPTCGNQLESWEPAFPSVAPGRPGEW</sequence>
<dbReference type="OrthoDB" id="372612at2157"/>
<protein>
    <submittedName>
        <fullName evidence="1">Uncharacterized protein</fullName>
    </submittedName>
</protein>
<gene>
    <name evidence="1" type="ORF">SAMN05216218_10164</name>
</gene>
<evidence type="ECO:0000313" key="2">
    <source>
        <dbReference type="Proteomes" id="UP000199076"/>
    </source>
</evidence>
<dbReference type="RefSeq" id="WP_092686465.1">
    <property type="nucleotide sequence ID" value="NZ_FNBK01000001.1"/>
</dbReference>
<dbReference type="EMBL" id="FNBK01000001">
    <property type="protein sequence ID" value="SDE71972.1"/>
    <property type="molecule type" value="Genomic_DNA"/>
</dbReference>
<dbReference type="Proteomes" id="UP000199076">
    <property type="component" value="Unassembled WGS sequence"/>
</dbReference>
<organism evidence="1 2">
    <name type="scientific">Halorientalis regularis</name>
    <dbReference type="NCBI Taxonomy" id="660518"/>
    <lineage>
        <taxon>Archaea</taxon>
        <taxon>Methanobacteriati</taxon>
        <taxon>Methanobacteriota</taxon>
        <taxon>Stenosarchaea group</taxon>
        <taxon>Halobacteria</taxon>
        <taxon>Halobacteriales</taxon>
        <taxon>Haloarculaceae</taxon>
        <taxon>Halorientalis</taxon>
    </lineage>
</organism>
<reference evidence="2" key="1">
    <citation type="submission" date="2016-10" db="EMBL/GenBank/DDBJ databases">
        <authorList>
            <person name="Varghese N."/>
            <person name="Submissions S."/>
        </authorList>
    </citation>
    <scope>NUCLEOTIDE SEQUENCE [LARGE SCALE GENOMIC DNA]</scope>
    <source>
        <strain evidence="2">IBRC-M 10760</strain>
    </source>
</reference>
<name>A0A1G7F7V1_9EURY</name>
<dbReference type="STRING" id="660518.SAMN05216218_10164"/>
<evidence type="ECO:0000313" key="1">
    <source>
        <dbReference type="EMBL" id="SDE71972.1"/>
    </source>
</evidence>
<proteinExistence type="predicted"/>